<keyword evidence="2" id="KW-0812">Transmembrane</keyword>
<keyword evidence="1" id="KW-0175">Coiled coil</keyword>
<evidence type="ECO:0000256" key="2">
    <source>
        <dbReference type="SAM" id="Phobius"/>
    </source>
</evidence>
<name>A0AAE7W9M4_9CAUD</name>
<keyword evidence="4" id="KW-1185">Reference proteome</keyword>
<dbReference type="Gene3D" id="1.20.5.1700">
    <property type="match status" value="1"/>
</dbReference>
<dbReference type="EMBL" id="MW749010">
    <property type="protein sequence ID" value="QYA57432.1"/>
    <property type="molecule type" value="Genomic_DNA"/>
</dbReference>
<dbReference type="SUPFAM" id="SSF58100">
    <property type="entry name" value="Bacterial hemolysins"/>
    <property type="match status" value="1"/>
</dbReference>
<evidence type="ECO:0000313" key="3">
    <source>
        <dbReference type="EMBL" id="QYA57432.1"/>
    </source>
</evidence>
<sequence length="114" mass="12991">MKWFQDVLKDNVAVLIATFVSLVVSWANLNNQIGDLNKQVEQMQAYSNKDYGNIKDVQKDVNLLKQDFAQQQAYIDSLRRDSEKTNSNLDKLTDSINRLTAVVSALEVKAEIKK</sequence>
<feature type="transmembrane region" description="Helical" evidence="2">
    <location>
        <begin position="12"/>
        <end position="29"/>
    </location>
</feature>
<reference evidence="3" key="1">
    <citation type="submission" date="2021-03" db="EMBL/GenBank/DDBJ databases">
        <authorList>
            <person name="Thompson D.W."/>
            <person name="Brown H.M.F."/>
            <person name="Thompson S.D."/>
            <person name="Grose J.H."/>
        </authorList>
    </citation>
    <scope>NUCLEOTIDE SEQUENCE</scope>
</reference>
<keyword evidence="2" id="KW-1133">Transmembrane helix</keyword>
<dbReference type="Proteomes" id="UP000827626">
    <property type="component" value="Segment"/>
</dbReference>
<accession>A0AAE7W9M4</accession>
<evidence type="ECO:0000256" key="1">
    <source>
        <dbReference type="SAM" id="Coils"/>
    </source>
</evidence>
<evidence type="ECO:0000313" key="4">
    <source>
        <dbReference type="Proteomes" id="UP000827626"/>
    </source>
</evidence>
<organism evidence="3 4">
    <name type="scientific">Hafnia phage vB_HpaM_SarahDanielle</name>
    <dbReference type="NCBI Taxonomy" id="2836113"/>
    <lineage>
        <taxon>Viruses</taxon>
        <taxon>Duplodnaviria</taxon>
        <taxon>Heunggongvirae</taxon>
        <taxon>Uroviricota</taxon>
        <taxon>Caudoviricetes</taxon>
        <taxon>Andersonviridae</taxon>
        <taxon>Andersonviridae incertae sedis</taxon>
        <taxon>Daniellevirus</taxon>
        <taxon>Daniellevirus danielle</taxon>
    </lineage>
</organism>
<protein>
    <submittedName>
        <fullName evidence="3">Holin protein</fullName>
    </submittedName>
</protein>
<feature type="coiled-coil region" evidence="1">
    <location>
        <begin position="75"/>
        <end position="109"/>
    </location>
</feature>
<keyword evidence="2" id="KW-0472">Membrane</keyword>
<proteinExistence type="predicted"/>
<gene>
    <name evidence="3" type="ORF">SARAHDANIELLE_4</name>
</gene>